<sequence length="89" mass="10435">MTKMVYSPRFARELSRVTSARVEQKIYDTLDIIEAVPSIGSRNIPRMIQVEFGEGVLKMVVDPFDIFYEYFDALDTVYVYTLVFQRQAR</sequence>
<dbReference type="RefSeq" id="WP_136434207.1">
    <property type="nucleotide sequence ID" value="NZ_CAOKMQ010000022.1"/>
</dbReference>
<dbReference type="AlphaFoldDB" id="A0A4S4G3B1"/>
<reference evidence="1 2" key="1">
    <citation type="submission" date="2019-04" db="EMBL/GenBank/DDBJ databases">
        <title>Microbes associate with the intestines of laboratory mice.</title>
        <authorList>
            <person name="Navarre W."/>
            <person name="Wong E."/>
            <person name="Huang K.C."/>
            <person name="Tropini C."/>
            <person name="Ng K."/>
            <person name="Yu B."/>
        </authorList>
    </citation>
    <scope>NUCLEOTIDE SEQUENCE [LARGE SCALE GENOMIC DNA]</scope>
    <source>
        <strain evidence="1 2">NM80_B27</strain>
    </source>
</reference>
<gene>
    <name evidence="1" type="ORF">E5986_05985</name>
</gene>
<comment type="caution">
    <text evidence="1">The sequence shown here is derived from an EMBL/GenBank/DDBJ whole genome shotgun (WGS) entry which is preliminary data.</text>
</comment>
<name>A0A4S4G3B1_9ACTN</name>
<evidence type="ECO:0000313" key="1">
    <source>
        <dbReference type="EMBL" id="THG37308.1"/>
    </source>
</evidence>
<dbReference type="EMBL" id="SSTJ01000006">
    <property type="protein sequence ID" value="THG37308.1"/>
    <property type="molecule type" value="Genomic_DNA"/>
</dbReference>
<accession>A0A4S4G3B1</accession>
<organism evidence="1 2">
    <name type="scientific">Adlercreutzia caecimuris</name>
    <dbReference type="NCBI Taxonomy" id="671266"/>
    <lineage>
        <taxon>Bacteria</taxon>
        <taxon>Bacillati</taxon>
        <taxon>Actinomycetota</taxon>
        <taxon>Coriobacteriia</taxon>
        <taxon>Eggerthellales</taxon>
        <taxon>Eggerthellaceae</taxon>
        <taxon>Adlercreutzia</taxon>
    </lineage>
</organism>
<proteinExistence type="predicted"/>
<protein>
    <submittedName>
        <fullName evidence="1">Sirohydrochlorin cobaltochelatase</fullName>
    </submittedName>
</protein>
<evidence type="ECO:0000313" key="2">
    <source>
        <dbReference type="Proteomes" id="UP000308978"/>
    </source>
</evidence>
<dbReference type="Proteomes" id="UP000308978">
    <property type="component" value="Unassembled WGS sequence"/>
</dbReference>